<dbReference type="STRING" id="1437603.GCA_000771525_00345"/>
<accession>A0A087BZU8</accession>
<dbReference type="Gene3D" id="3.40.50.300">
    <property type="entry name" value="P-loop containing nucleotide triphosphate hydrolases"/>
    <property type="match status" value="1"/>
</dbReference>
<dbReference type="InterPro" id="IPR027417">
    <property type="entry name" value="P-loop_NTPase"/>
</dbReference>
<comment type="caution">
    <text evidence="1">The sequence shown here is derived from an EMBL/GenBank/DDBJ whole genome shotgun (WGS) entry which is preliminary data.</text>
</comment>
<dbReference type="RefSeq" id="WP_033513217.1">
    <property type="nucleotide sequence ID" value="NZ_JDUO01000011.1"/>
</dbReference>
<keyword evidence="2" id="KW-1185">Reference proteome</keyword>
<name>A0A087BZU8_9BIFI</name>
<dbReference type="eggNOG" id="COG4626">
    <property type="taxonomic scope" value="Bacteria"/>
</dbReference>
<organism evidence="1 2">
    <name type="scientific">Bifidobacterium mongoliense DSM 21395</name>
    <dbReference type="NCBI Taxonomy" id="1437603"/>
    <lineage>
        <taxon>Bacteria</taxon>
        <taxon>Bacillati</taxon>
        <taxon>Actinomycetota</taxon>
        <taxon>Actinomycetes</taxon>
        <taxon>Bifidobacteriales</taxon>
        <taxon>Bifidobacteriaceae</taxon>
        <taxon>Bifidobacterium</taxon>
    </lineage>
</organism>
<reference evidence="1 2" key="1">
    <citation type="submission" date="2014-03" db="EMBL/GenBank/DDBJ databases">
        <title>Genomics of Bifidobacteria.</title>
        <authorList>
            <person name="Ventura M."/>
            <person name="Milani C."/>
            <person name="Lugli G.A."/>
        </authorList>
    </citation>
    <scope>NUCLEOTIDE SEQUENCE [LARGE SCALE GENOMIC DNA]</scope>
    <source>
        <strain evidence="1 2">DSM 21395</strain>
    </source>
</reference>
<sequence length="483" mass="53315">MTPSTPKLSEAARRLVVPSGIVSSDWPRVRALARRLCGIEYDRWQDGLGMVMLGKRRDGSYAATVGGILISICRQAGKTFLIGTMIFMLSILTPNLKTLWTAHRSRTSDETFAFMKGMSNRKGIRRYIADVRSANGQQEIVFTNGSRIMFGARERGFGRGFDDVDIEIFDEAQILTENALDDMIPAMNTASNGLAIMLGTPPKPSDPSDVFSTRRSEALSGSDDDKIYVEFAAERDADIEDREAWRKANPSYPHRTPTSSILRLLRQLGPDSFRREGLGIWDNTVTASAIDTKRWKRAAVDRPDTNGLIGYAIDMPPDRSSLAIGGCIKHPDDTAHIELRRFESTQSNGSAWAVDWITERWPRTAAVVIDNQSPAMALLPDLKKRHVKVITTNAADMGRACGRFQDMLRDGTLTHLSEGAQPALDIAAANATTRNIGTSGAIGWNKLGTDIDISPLVACTLALYGTFITKRDPNRKQRMIQLP</sequence>
<dbReference type="EMBL" id="JGZE01000013">
    <property type="protein sequence ID" value="KFI76548.1"/>
    <property type="molecule type" value="Genomic_DNA"/>
</dbReference>
<protein>
    <submittedName>
        <fullName evidence="1">Putative phage terminase, large subunit</fullName>
    </submittedName>
</protein>
<dbReference type="Proteomes" id="UP000029082">
    <property type="component" value="Unassembled WGS sequence"/>
</dbReference>
<evidence type="ECO:0000313" key="2">
    <source>
        <dbReference type="Proteomes" id="UP000029082"/>
    </source>
</evidence>
<evidence type="ECO:0000313" key="1">
    <source>
        <dbReference type="EMBL" id="KFI76548.1"/>
    </source>
</evidence>
<dbReference type="AlphaFoldDB" id="A0A087BZU8"/>
<gene>
    <name evidence="1" type="ORF">BMON_1145</name>
</gene>
<proteinExistence type="predicted"/>
<dbReference type="GeneID" id="93094891"/>